<dbReference type="GeneTree" id="ENSGT00940000166163"/>
<dbReference type="Pfam" id="PF13229">
    <property type="entry name" value="Beta_helix"/>
    <property type="match status" value="1"/>
</dbReference>
<dbReference type="STRING" id="7994.ENSAMXP00000044528"/>
<dbReference type="InterPro" id="IPR045140">
    <property type="entry name" value="SHCBP1-like"/>
</dbReference>
<name>A0A3B1JQH3_ASTMX</name>
<evidence type="ECO:0000256" key="3">
    <source>
        <dbReference type="ARBA" id="ARBA00023212"/>
    </source>
</evidence>
<sequence>MKAEGGGVCVSEGGEQRPVDDQQQQPDQTDPEPEPEPEPEPKPAPRLLPRAMFQDDEHDEEEDDEDDDEEDDSGTDGLSNDEKLCTHLQRAEAFGSAGLPHIFQTNHLLFYERFKAYQDYMLGDCKPSEVQEFTADYLEKVVEPCDWQALWHTDMVDVLVEVVDVDYKELKGKVELVEPLQCEYRGCDLTEDSVKTLLEAKQNKVPLQELHVVYDESGEFDQTALALEHLRFFYKHIWRPWDEDEDDEFDYFVRCVEPRLRMYYDILEERVAPGLVEEYRSVLDRCSQKFREFSSLRNVLSSEPDSELNNVSMVEGLRMCEQMEALKRKLLIIENPLLRYVLGHRMNCGQQSCSAKGERAGGGRVVHVVSSSSTVQLLHGLMTEKLLPLYSGREYEVQFHSDPSVAVSSCYEGDVVIICPGHYTITNPISIADSIQVEGYGLPDEIVIEKKNKGNTFVESSAASAKISNLKFIQHDAIEGIMCVRQGKVEMENCVFQCETAGVIVRSSAQLIMNMCDLYGSQGAGVEIYPGSVCSLVGNGIHHCKEGILIKVMKDIADAMDVLPQITMVNNVIHNNEGYGVILVKPDTCSAEPAASQTTEGELEDQSEGGAAEGEGVAAAAEGEGVAGAARAGSGCAIPVIVVEESASPSGITDGGDVMVQGGMVNASVTTRRLVKSRAKDLGTTQADENLLSQDMFVSIEGNQFRRNGMGSFGTLLY</sequence>
<reference evidence="8" key="2">
    <citation type="journal article" date="2014" name="Nat. Commun.">
        <title>The cavefish genome reveals candidate genes for eye loss.</title>
        <authorList>
            <person name="McGaugh S.E."/>
            <person name="Gross J.B."/>
            <person name="Aken B."/>
            <person name="Blin M."/>
            <person name="Borowsky R."/>
            <person name="Chalopin D."/>
            <person name="Hinaux H."/>
            <person name="Jeffery W.R."/>
            <person name="Keene A."/>
            <person name="Ma L."/>
            <person name="Minx P."/>
            <person name="Murphy D."/>
            <person name="O'Quin K.E."/>
            <person name="Retaux S."/>
            <person name="Rohner N."/>
            <person name="Searle S.M."/>
            <person name="Stahl B.A."/>
            <person name="Tabin C."/>
            <person name="Volff J.N."/>
            <person name="Yoshizawa M."/>
            <person name="Warren W.C."/>
        </authorList>
    </citation>
    <scope>NUCLEOTIDE SEQUENCE [LARGE SCALE GENOMIC DNA]</scope>
    <source>
        <strain evidence="8">female</strain>
    </source>
</reference>
<feature type="domain" description="Right handed beta helix" evidence="5">
    <location>
        <begin position="462"/>
        <end position="585"/>
    </location>
</feature>
<accession>A0A3B1JQH3</accession>
<organism evidence="7 8">
    <name type="scientific">Astyanax mexicanus</name>
    <name type="common">Blind cave fish</name>
    <name type="synonym">Astyanax fasciatus mexicanus</name>
    <dbReference type="NCBI Taxonomy" id="7994"/>
    <lineage>
        <taxon>Eukaryota</taxon>
        <taxon>Metazoa</taxon>
        <taxon>Chordata</taxon>
        <taxon>Craniata</taxon>
        <taxon>Vertebrata</taxon>
        <taxon>Euteleostomi</taxon>
        <taxon>Actinopterygii</taxon>
        <taxon>Neopterygii</taxon>
        <taxon>Teleostei</taxon>
        <taxon>Ostariophysi</taxon>
        <taxon>Characiformes</taxon>
        <taxon>Characoidei</taxon>
        <taxon>Acestrorhamphidae</taxon>
        <taxon>Acestrorhamphinae</taxon>
        <taxon>Astyanax</taxon>
    </lineage>
</organism>
<dbReference type="Gene3D" id="2.160.20.10">
    <property type="entry name" value="Single-stranded right-handed beta-helix, Pectin lyase-like"/>
    <property type="match status" value="1"/>
</dbReference>
<dbReference type="InterPro" id="IPR011050">
    <property type="entry name" value="Pectin_lyase_fold/virulence"/>
</dbReference>
<evidence type="ECO:0000256" key="2">
    <source>
        <dbReference type="ARBA" id="ARBA00022490"/>
    </source>
</evidence>
<keyword evidence="2" id="KW-0963">Cytoplasm</keyword>
<dbReference type="InterPro" id="IPR057508">
    <property type="entry name" value="SHCBP-like_N"/>
</dbReference>
<evidence type="ECO:0000259" key="5">
    <source>
        <dbReference type="Pfam" id="PF13229"/>
    </source>
</evidence>
<dbReference type="PANTHER" id="PTHR14695">
    <property type="entry name" value="SHC SH2-DOMAIN BINDING PROTEIN 1-RELATED"/>
    <property type="match status" value="1"/>
</dbReference>
<dbReference type="PANTHER" id="PTHR14695:SF8">
    <property type="entry name" value="SHC SH2 DOMAIN-BINDING PROTEIN 1"/>
    <property type="match status" value="1"/>
</dbReference>
<dbReference type="InParanoid" id="A0A3B1JQH3"/>
<evidence type="ECO:0000256" key="1">
    <source>
        <dbReference type="ARBA" id="ARBA00004186"/>
    </source>
</evidence>
<evidence type="ECO:0000259" key="6">
    <source>
        <dbReference type="Pfam" id="PF23762"/>
    </source>
</evidence>
<feature type="domain" description="SHC SH2" evidence="6">
    <location>
        <begin position="112"/>
        <end position="339"/>
    </location>
</feature>
<dbReference type="GO" id="GO:0005819">
    <property type="term" value="C:spindle"/>
    <property type="evidence" value="ECO:0007669"/>
    <property type="project" value="UniProtKB-SubCell"/>
</dbReference>
<dbReference type="InterPro" id="IPR012334">
    <property type="entry name" value="Pectin_lyas_fold"/>
</dbReference>
<proteinExistence type="predicted"/>
<evidence type="ECO:0000256" key="4">
    <source>
        <dbReference type="SAM" id="MobiDB-lite"/>
    </source>
</evidence>
<reference evidence="7" key="4">
    <citation type="submission" date="2025-09" db="UniProtKB">
        <authorList>
            <consortium name="Ensembl"/>
        </authorList>
    </citation>
    <scope>IDENTIFICATION</scope>
</reference>
<dbReference type="InterPro" id="IPR039448">
    <property type="entry name" value="Beta_helix"/>
</dbReference>
<dbReference type="GO" id="GO:0008543">
    <property type="term" value="P:fibroblast growth factor receptor signaling pathway"/>
    <property type="evidence" value="ECO:0007669"/>
    <property type="project" value="TreeGrafter"/>
</dbReference>
<dbReference type="Pfam" id="PF23762">
    <property type="entry name" value="SHCBP_N"/>
    <property type="match status" value="1"/>
</dbReference>
<dbReference type="Proteomes" id="UP000018467">
    <property type="component" value="Unassembled WGS sequence"/>
</dbReference>
<reference evidence="7" key="3">
    <citation type="submission" date="2025-08" db="UniProtKB">
        <authorList>
            <consortium name="Ensembl"/>
        </authorList>
    </citation>
    <scope>IDENTIFICATION</scope>
</reference>
<keyword evidence="8" id="KW-1185">Reference proteome</keyword>
<feature type="compositionally biased region" description="Acidic residues" evidence="4">
    <location>
        <begin position="29"/>
        <end position="38"/>
    </location>
</feature>
<dbReference type="Bgee" id="ENSAMXG00000036370">
    <property type="expression patterns" value="Expressed in testis and 6 other cell types or tissues"/>
</dbReference>
<feature type="compositionally biased region" description="Acidic residues" evidence="4">
    <location>
        <begin position="54"/>
        <end position="74"/>
    </location>
</feature>
<keyword evidence="3" id="KW-0206">Cytoskeleton</keyword>
<reference evidence="8" key="1">
    <citation type="submission" date="2013-03" db="EMBL/GenBank/DDBJ databases">
        <authorList>
            <person name="Jeffery W."/>
            <person name="Warren W."/>
            <person name="Wilson R.K."/>
        </authorList>
    </citation>
    <scope>NUCLEOTIDE SEQUENCE</scope>
    <source>
        <strain evidence="8">female</strain>
    </source>
</reference>
<protein>
    <submittedName>
        <fullName evidence="7">SHC SH2-domain binding protein 1</fullName>
    </submittedName>
</protein>
<dbReference type="SUPFAM" id="SSF51126">
    <property type="entry name" value="Pectin lyase-like"/>
    <property type="match status" value="1"/>
</dbReference>
<evidence type="ECO:0000313" key="8">
    <source>
        <dbReference type="Proteomes" id="UP000018467"/>
    </source>
</evidence>
<dbReference type="Ensembl" id="ENSAMXT00000056343.1">
    <property type="protein sequence ID" value="ENSAMXP00000044528.1"/>
    <property type="gene ID" value="ENSAMXG00000036370.1"/>
</dbReference>
<feature type="region of interest" description="Disordered" evidence="4">
    <location>
        <begin position="593"/>
        <end position="614"/>
    </location>
</feature>
<comment type="subcellular location">
    <subcellularLocation>
        <location evidence="1">Cytoplasm</location>
        <location evidence="1">Cytoskeleton</location>
        <location evidence="1">Spindle</location>
    </subcellularLocation>
</comment>
<evidence type="ECO:0000313" key="7">
    <source>
        <dbReference type="Ensembl" id="ENSAMXP00000044528.1"/>
    </source>
</evidence>
<feature type="region of interest" description="Disordered" evidence="4">
    <location>
        <begin position="1"/>
        <end position="81"/>
    </location>
</feature>
<dbReference type="AlphaFoldDB" id="A0A3B1JQH3"/>